<evidence type="ECO:0000259" key="2">
    <source>
        <dbReference type="PROSITE" id="PS50835"/>
    </source>
</evidence>
<proteinExistence type="predicted"/>
<dbReference type="PANTHER" id="PTHR10075:SF100">
    <property type="entry name" value="FASCICLIN-2"/>
    <property type="match status" value="1"/>
</dbReference>
<sequence length="117" mass="12705">MVMPFNFDETSEGERVQVICSVKRGDLPLTLNWLKDGARITQHDPPTGLKVLPLDQYSSTLLLANAHAATHSGNYTCMASNPARTASHSATLVIKGTLHECMKVYGNRAPGFTYSGI</sequence>
<feature type="domain" description="Ig-like" evidence="2">
    <location>
        <begin position="1"/>
        <end position="93"/>
    </location>
</feature>
<keyword evidence="4" id="KW-1185">Reference proteome</keyword>
<dbReference type="EMBL" id="JAWQEG010006267">
    <property type="protein sequence ID" value="KAK3855321.1"/>
    <property type="molecule type" value="Genomic_DNA"/>
</dbReference>
<dbReference type="Gene3D" id="2.60.40.10">
    <property type="entry name" value="Immunoglobulins"/>
    <property type="match status" value="1"/>
</dbReference>
<dbReference type="PROSITE" id="PS50835">
    <property type="entry name" value="IG_LIKE"/>
    <property type="match status" value="1"/>
</dbReference>
<dbReference type="GO" id="GO:0007156">
    <property type="term" value="P:homophilic cell adhesion via plasma membrane adhesion molecules"/>
    <property type="evidence" value="ECO:0007669"/>
    <property type="project" value="TreeGrafter"/>
</dbReference>
<dbReference type="InterPro" id="IPR003598">
    <property type="entry name" value="Ig_sub2"/>
</dbReference>
<gene>
    <name evidence="3" type="ORF">Pcinc_038271</name>
</gene>
<accession>A0AAE1BR07</accession>
<evidence type="ECO:0000313" key="3">
    <source>
        <dbReference type="EMBL" id="KAK3855321.1"/>
    </source>
</evidence>
<dbReference type="SMART" id="SM00408">
    <property type="entry name" value="IGc2"/>
    <property type="match status" value="1"/>
</dbReference>
<dbReference type="InterPro" id="IPR007110">
    <property type="entry name" value="Ig-like_dom"/>
</dbReference>
<evidence type="ECO:0000256" key="1">
    <source>
        <dbReference type="ARBA" id="ARBA00023319"/>
    </source>
</evidence>
<dbReference type="PANTHER" id="PTHR10075">
    <property type="entry name" value="BASIGIN RELATED"/>
    <property type="match status" value="1"/>
</dbReference>
<protein>
    <recommendedName>
        <fullName evidence="2">Ig-like domain-containing protein</fullName>
    </recommendedName>
</protein>
<name>A0AAE1BR07_PETCI</name>
<keyword evidence="1" id="KW-0393">Immunoglobulin domain</keyword>
<dbReference type="InterPro" id="IPR013783">
    <property type="entry name" value="Ig-like_fold"/>
</dbReference>
<dbReference type="InterPro" id="IPR036179">
    <property type="entry name" value="Ig-like_dom_sf"/>
</dbReference>
<dbReference type="GO" id="GO:0007411">
    <property type="term" value="P:axon guidance"/>
    <property type="evidence" value="ECO:0007669"/>
    <property type="project" value="TreeGrafter"/>
</dbReference>
<dbReference type="AlphaFoldDB" id="A0AAE1BR07"/>
<dbReference type="Proteomes" id="UP001286313">
    <property type="component" value="Unassembled WGS sequence"/>
</dbReference>
<dbReference type="FunFam" id="2.60.40.10:FF:000333">
    <property type="entry name" value="Down syndrome cell adhesion molecule"/>
    <property type="match status" value="1"/>
</dbReference>
<dbReference type="SUPFAM" id="SSF48726">
    <property type="entry name" value="Immunoglobulin"/>
    <property type="match status" value="1"/>
</dbReference>
<comment type="caution">
    <text evidence="3">The sequence shown here is derived from an EMBL/GenBank/DDBJ whole genome shotgun (WGS) entry which is preliminary data.</text>
</comment>
<dbReference type="GO" id="GO:0005886">
    <property type="term" value="C:plasma membrane"/>
    <property type="evidence" value="ECO:0007669"/>
    <property type="project" value="TreeGrafter"/>
</dbReference>
<evidence type="ECO:0000313" key="4">
    <source>
        <dbReference type="Proteomes" id="UP001286313"/>
    </source>
</evidence>
<dbReference type="GO" id="GO:0098632">
    <property type="term" value="F:cell-cell adhesion mediator activity"/>
    <property type="evidence" value="ECO:0007669"/>
    <property type="project" value="TreeGrafter"/>
</dbReference>
<dbReference type="Pfam" id="PF13927">
    <property type="entry name" value="Ig_3"/>
    <property type="match status" value="1"/>
</dbReference>
<organism evidence="3 4">
    <name type="scientific">Petrolisthes cinctipes</name>
    <name type="common">Flat porcelain crab</name>
    <dbReference type="NCBI Taxonomy" id="88211"/>
    <lineage>
        <taxon>Eukaryota</taxon>
        <taxon>Metazoa</taxon>
        <taxon>Ecdysozoa</taxon>
        <taxon>Arthropoda</taxon>
        <taxon>Crustacea</taxon>
        <taxon>Multicrustacea</taxon>
        <taxon>Malacostraca</taxon>
        <taxon>Eumalacostraca</taxon>
        <taxon>Eucarida</taxon>
        <taxon>Decapoda</taxon>
        <taxon>Pleocyemata</taxon>
        <taxon>Anomura</taxon>
        <taxon>Galatheoidea</taxon>
        <taxon>Porcellanidae</taxon>
        <taxon>Petrolisthes</taxon>
    </lineage>
</organism>
<reference evidence="3" key="1">
    <citation type="submission" date="2023-10" db="EMBL/GenBank/DDBJ databases">
        <title>Genome assemblies of two species of porcelain crab, Petrolisthes cinctipes and Petrolisthes manimaculis (Anomura: Porcellanidae).</title>
        <authorList>
            <person name="Angst P."/>
        </authorList>
    </citation>
    <scope>NUCLEOTIDE SEQUENCE</scope>
    <source>
        <strain evidence="3">PB745_01</strain>
        <tissue evidence="3">Gill</tissue>
    </source>
</reference>
<dbReference type="GO" id="GO:0030424">
    <property type="term" value="C:axon"/>
    <property type="evidence" value="ECO:0007669"/>
    <property type="project" value="TreeGrafter"/>
</dbReference>
<dbReference type="GO" id="GO:0070593">
    <property type="term" value="P:dendrite self-avoidance"/>
    <property type="evidence" value="ECO:0007669"/>
    <property type="project" value="TreeGrafter"/>
</dbReference>